<dbReference type="EMBL" id="PCRZ01000021">
    <property type="protein sequence ID" value="PIP29979.1"/>
    <property type="molecule type" value="Genomic_DNA"/>
</dbReference>
<evidence type="ECO:0000256" key="5">
    <source>
        <dbReference type="RuleBase" id="RU003869"/>
    </source>
</evidence>
<dbReference type="Gene3D" id="3.90.930.12">
    <property type="entry name" value="Ribosomal protein L6, alpha-beta domain"/>
    <property type="match status" value="2"/>
</dbReference>
<dbReference type="PRINTS" id="PR00059">
    <property type="entry name" value="RIBOSOMALL6"/>
</dbReference>
<dbReference type="GO" id="GO:0019843">
    <property type="term" value="F:rRNA binding"/>
    <property type="evidence" value="ECO:0007669"/>
    <property type="project" value="UniProtKB-UniRule"/>
</dbReference>
<evidence type="ECO:0000256" key="6">
    <source>
        <dbReference type="RuleBase" id="RU003870"/>
    </source>
</evidence>
<dbReference type="GO" id="GO:0003735">
    <property type="term" value="F:structural constituent of ribosome"/>
    <property type="evidence" value="ECO:0007669"/>
    <property type="project" value="UniProtKB-UniRule"/>
</dbReference>
<gene>
    <name evidence="4" type="primary">rplF</name>
    <name evidence="8" type="ORF">COX26_01310</name>
</gene>
<dbReference type="AlphaFoldDB" id="A0A2G9Z9W7"/>
<dbReference type="FunFam" id="3.90.930.12:FF:000001">
    <property type="entry name" value="50S ribosomal protein L6"/>
    <property type="match status" value="1"/>
</dbReference>
<keyword evidence="2 4" id="KW-0689">Ribosomal protein</keyword>
<keyword evidence="4 6" id="KW-0699">rRNA-binding</keyword>
<dbReference type="PANTHER" id="PTHR11655">
    <property type="entry name" value="60S/50S RIBOSOMAL PROTEIN L6/L9"/>
    <property type="match status" value="1"/>
</dbReference>
<dbReference type="NCBIfam" id="TIGR03654">
    <property type="entry name" value="L6_bact"/>
    <property type="match status" value="1"/>
</dbReference>
<evidence type="ECO:0000313" key="9">
    <source>
        <dbReference type="Proteomes" id="UP000228812"/>
    </source>
</evidence>
<keyword evidence="4 6" id="KW-0694">RNA-binding</keyword>
<comment type="similarity">
    <text evidence="1 4 5">Belongs to the universal ribosomal protein uL6 family.</text>
</comment>
<evidence type="ECO:0000256" key="2">
    <source>
        <dbReference type="ARBA" id="ARBA00022980"/>
    </source>
</evidence>
<evidence type="ECO:0000259" key="7">
    <source>
        <dbReference type="Pfam" id="PF00347"/>
    </source>
</evidence>
<evidence type="ECO:0000256" key="3">
    <source>
        <dbReference type="ARBA" id="ARBA00023274"/>
    </source>
</evidence>
<dbReference type="PANTHER" id="PTHR11655:SF14">
    <property type="entry name" value="LARGE RIBOSOMAL SUBUNIT PROTEIN UL6M"/>
    <property type="match status" value="1"/>
</dbReference>
<organism evidence="8 9">
    <name type="scientific">Candidatus Jorgensenbacteria bacterium CG23_combo_of_CG06-09_8_20_14_all_54_14</name>
    <dbReference type="NCBI Taxonomy" id="1974595"/>
    <lineage>
        <taxon>Bacteria</taxon>
        <taxon>Candidatus Joergenseniibacteriota</taxon>
    </lineage>
</organism>
<reference evidence="8 9" key="1">
    <citation type="submission" date="2017-09" db="EMBL/GenBank/DDBJ databases">
        <title>Depth-based differentiation of microbial function through sediment-hosted aquifers and enrichment of novel symbionts in the deep terrestrial subsurface.</title>
        <authorList>
            <person name="Probst A.J."/>
            <person name="Ladd B."/>
            <person name="Jarett J.K."/>
            <person name="Geller-Mcgrath D.E."/>
            <person name="Sieber C.M."/>
            <person name="Emerson J.B."/>
            <person name="Anantharaman K."/>
            <person name="Thomas B.C."/>
            <person name="Malmstrom R."/>
            <person name="Stieglmeier M."/>
            <person name="Klingl A."/>
            <person name="Woyke T."/>
            <person name="Ryan C.M."/>
            <person name="Banfield J.F."/>
        </authorList>
    </citation>
    <scope>NUCLEOTIDE SEQUENCE [LARGE SCALE GENOMIC DNA]</scope>
    <source>
        <strain evidence="8">CG23_combo_of_CG06-09_8_20_14_all_54_14</strain>
    </source>
</reference>
<dbReference type="GO" id="GO:0022625">
    <property type="term" value="C:cytosolic large ribosomal subunit"/>
    <property type="evidence" value="ECO:0007669"/>
    <property type="project" value="UniProtKB-UniRule"/>
</dbReference>
<dbReference type="InterPro" id="IPR036789">
    <property type="entry name" value="Ribosomal_uL6-like_a/b-dom_sf"/>
</dbReference>
<comment type="caution">
    <text evidence="8">The sequence shown here is derived from an EMBL/GenBank/DDBJ whole genome shotgun (WGS) entry which is preliminary data.</text>
</comment>
<comment type="function">
    <text evidence="4 6">This protein binds to the 23S rRNA, and is important in its secondary structure. It is located near the subunit interface in the base of the L7/L12 stalk, and near the tRNA binding site of the peptidyltransferase center.</text>
</comment>
<proteinExistence type="inferred from homology"/>
<name>A0A2G9Z9W7_9BACT</name>
<feature type="domain" description="Large ribosomal subunit protein uL6 alpha-beta" evidence="7">
    <location>
        <begin position="11"/>
        <end position="85"/>
    </location>
</feature>
<dbReference type="HAMAP" id="MF_01365_B">
    <property type="entry name" value="Ribosomal_uL6_B"/>
    <property type="match status" value="1"/>
</dbReference>
<dbReference type="Pfam" id="PF00347">
    <property type="entry name" value="Ribosomal_L6"/>
    <property type="match status" value="2"/>
</dbReference>
<keyword evidence="3 4" id="KW-0687">Ribonucleoprotein</keyword>
<evidence type="ECO:0000313" key="8">
    <source>
        <dbReference type="EMBL" id="PIP29979.1"/>
    </source>
</evidence>
<protein>
    <recommendedName>
        <fullName evidence="4">Large ribosomal subunit protein uL6</fullName>
    </recommendedName>
</protein>
<evidence type="ECO:0000256" key="4">
    <source>
        <dbReference type="HAMAP-Rule" id="MF_01365"/>
    </source>
</evidence>
<feature type="domain" description="Large ribosomal subunit protein uL6 alpha-beta" evidence="7">
    <location>
        <begin position="94"/>
        <end position="167"/>
    </location>
</feature>
<dbReference type="InterPro" id="IPR019906">
    <property type="entry name" value="Ribosomal_uL6_bac-type"/>
</dbReference>
<accession>A0A2G9Z9W7</accession>
<dbReference type="InterPro" id="IPR000702">
    <property type="entry name" value="Ribosomal_uL6-like"/>
</dbReference>
<dbReference type="PIRSF" id="PIRSF002162">
    <property type="entry name" value="Ribosomal_L6"/>
    <property type="match status" value="1"/>
</dbReference>
<dbReference type="InterPro" id="IPR020040">
    <property type="entry name" value="Ribosomal_uL6_a/b-dom"/>
</dbReference>
<dbReference type="Proteomes" id="UP000228812">
    <property type="component" value="Unassembled WGS sequence"/>
</dbReference>
<dbReference type="GO" id="GO:0002181">
    <property type="term" value="P:cytoplasmic translation"/>
    <property type="evidence" value="ECO:0007669"/>
    <property type="project" value="TreeGrafter"/>
</dbReference>
<evidence type="ECO:0000256" key="1">
    <source>
        <dbReference type="ARBA" id="ARBA00009356"/>
    </source>
</evidence>
<sequence>MSKIGKQPILIPSGVTVTVDAGAVVVESEKSERGKITIPLLPGVAVAVENGVLQCTLTGSGKQARSNWGTLRALIANAVVGLTKGFEKTLILEGVGYRITKEGEHLSMTIGFSHPVKYEAPPGIAFEVEKNSILKIKGIDRALVGQVAAGIRALKKPEPYKGKGFHYSDEVIKRKAGKKAGAAGGTAGAGA</sequence>
<dbReference type="SUPFAM" id="SSF56053">
    <property type="entry name" value="Ribosomal protein L6"/>
    <property type="match status" value="2"/>
</dbReference>
<comment type="subunit">
    <text evidence="4">Part of the 50S ribosomal subunit.</text>
</comment>